<reference evidence="1" key="1">
    <citation type="journal article" date="2020" name="Microorganisms">
        <title>Reliable Identification of Environmental Pseudomonas Isolates Using the rpoD Gene.</title>
        <authorList>
            <consortium name="The Broad Institute Genome Sequencing Platform"/>
            <person name="Girard L."/>
            <person name="Lood C."/>
            <person name="Rokni-Zadeh H."/>
            <person name="van Noort V."/>
            <person name="Lavigne R."/>
            <person name="De Mot R."/>
        </authorList>
    </citation>
    <scope>NUCLEOTIDE SEQUENCE</scope>
    <source>
        <strain evidence="1">BW13M1</strain>
    </source>
</reference>
<organism evidence="1">
    <name type="scientific">Pseudomonas peradeniyensis</name>
    <dbReference type="NCBI Taxonomy" id="2745488"/>
    <lineage>
        <taxon>Bacteria</taxon>
        <taxon>Pseudomonadati</taxon>
        <taxon>Pseudomonadota</taxon>
        <taxon>Gammaproteobacteria</taxon>
        <taxon>Pseudomonadales</taxon>
        <taxon>Pseudomonadaceae</taxon>
        <taxon>Pseudomonas</taxon>
    </lineage>
</organism>
<dbReference type="EMBL" id="JABWRJ010000042">
    <property type="protein sequence ID" value="MBC3448609.1"/>
    <property type="molecule type" value="Genomic_DNA"/>
</dbReference>
<gene>
    <name evidence="1" type="ORF">HU751_22780</name>
</gene>
<name>A0A923GBW9_9PSED</name>
<proteinExistence type="predicted"/>
<sequence length="77" mass="8657">MAAFAYSSWENLPEDARIASRADWRGPRLARLRALIHQAGLLNASLQGDTRRAIDLHEDEWLDEQAFIALVLNPGQS</sequence>
<comment type="caution">
    <text evidence="1">The sequence shown here is derived from an EMBL/GenBank/DDBJ whole genome shotgun (WGS) entry which is preliminary data.</text>
</comment>
<evidence type="ECO:0000313" key="1">
    <source>
        <dbReference type="EMBL" id="MBC3448609.1"/>
    </source>
</evidence>
<accession>A0A923GBW9</accession>
<dbReference type="AlphaFoldDB" id="A0A923GBW9"/>
<reference evidence="1" key="2">
    <citation type="submission" date="2020-07" db="EMBL/GenBank/DDBJ databases">
        <authorList>
            <person name="Lood C."/>
            <person name="Girard L."/>
        </authorList>
    </citation>
    <scope>NUCLEOTIDE SEQUENCE</scope>
    <source>
        <strain evidence="1">BW13M1</strain>
    </source>
</reference>
<protein>
    <submittedName>
        <fullName evidence="1">Uncharacterized protein</fullName>
    </submittedName>
</protein>